<sequence length="107" mass="12135">MTTAPQNVLLLKDLKELKDLNIACFELYTSVRTAVMTTTSPSAPDPNWGEELRKCHRKFADACDKMYYHLECNKNLKVVESEEKYAGQDLVLQNHLDDCMPTDIGAP</sequence>
<protein>
    <submittedName>
        <fullName evidence="1">Uncharacterized protein</fullName>
    </submittedName>
</protein>
<accession>A0A7S4GNR4</accession>
<reference evidence="1" key="1">
    <citation type="submission" date="2021-01" db="EMBL/GenBank/DDBJ databases">
        <authorList>
            <person name="Corre E."/>
            <person name="Pelletier E."/>
            <person name="Niang G."/>
            <person name="Scheremetjew M."/>
            <person name="Finn R."/>
            <person name="Kale V."/>
            <person name="Holt S."/>
            <person name="Cochrane G."/>
            <person name="Meng A."/>
            <person name="Brown T."/>
            <person name="Cohen L."/>
        </authorList>
    </citation>
    <scope>NUCLEOTIDE SEQUENCE</scope>
    <source>
        <strain evidence="1">CCMP1594</strain>
    </source>
</reference>
<evidence type="ECO:0000313" key="1">
    <source>
        <dbReference type="EMBL" id="CAE0842442.1"/>
    </source>
</evidence>
<proteinExistence type="predicted"/>
<dbReference type="AlphaFoldDB" id="A0A7S4GNR4"/>
<organism evidence="1">
    <name type="scientific">Eutreptiella gymnastica</name>
    <dbReference type="NCBI Taxonomy" id="73025"/>
    <lineage>
        <taxon>Eukaryota</taxon>
        <taxon>Discoba</taxon>
        <taxon>Euglenozoa</taxon>
        <taxon>Euglenida</taxon>
        <taxon>Spirocuta</taxon>
        <taxon>Euglenophyceae</taxon>
        <taxon>Eutreptiales</taxon>
        <taxon>Eutreptiaceae</taxon>
        <taxon>Eutreptiella</taxon>
    </lineage>
</organism>
<dbReference type="EMBL" id="HBJA01151825">
    <property type="protein sequence ID" value="CAE0842442.1"/>
    <property type="molecule type" value="Transcribed_RNA"/>
</dbReference>
<name>A0A7S4GNR4_9EUGL</name>
<gene>
    <name evidence="1" type="ORF">EGYM00163_LOCUS51950</name>
</gene>